<accession>A0ACA9S9W6</accession>
<organism evidence="1 2">
    <name type="scientific">Racocetra persica</name>
    <dbReference type="NCBI Taxonomy" id="160502"/>
    <lineage>
        <taxon>Eukaryota</taxon>
        <taxon>Fungi</taxon>
        <taxon>Fungi incertae sedis</taxon>
        <taxon>Mucoromycota</taxon>
        <taxon>Glomeromycotina</taxon>
        <taxon>Glomeromycetes</taxon>
        <taxon>Diversisporales</taxon>
        <taxon>Gigasporaceae</taxon>
        <taxon>Racocetra</taxon>
    </lineage>
</organism>
<reference evidence="1" key="1">
    <citation type="submission" date="2021-06" db="EMBL/GenBank/DDBJ databases">
        <authorList>
            <person name="Kallberg Y."/>
            <person name="Tangrot J."/>
            <person name="Rosling A."/>
        </authorList>
    </citation>
    <scope>NUCLEOTIDE SEQUENCE</scope>
    <source>
        <strain evidence="1">MA461A</strain>
    </source>
</reference>
<feature type="non-terminal residue" evidence="1">
    <location>
        <position position="150"/>
    </location>
</feature>
<keyword evidence="2" id="KW-1185">Reference proteome</keyword>
<protein>
    <submittedName>
        <fullName evidence="1">20141_t:CDS:1</fullName>
    </submittedName>
</protein>
<comment type="caution">
    <text evidence="1">The sequence shown here is derived from an EMBL/GenBank/DDBJ whole genome shotgun (WGS) entry which is preliminary data.</text>
</comment>
<evidence type="ECO:0000313" key="1">
    <source>
        <dbReference type="EMBL" id="CAG8832856.1"/>
    </source>
</evidence>
<proteinExistence type="predicted"/>
<name>A0ACA9S9W6_9GLOM</name>
<gene>
    <name evidence="1" type="ORF">RPERSI_LOCUS28616</name>
</gene>
<feature type="non-terminal residue" evidence="1">
    <location>
        <position position="1"/>
    </location>
</feature>
<sequence length="150" mass="17371">QEKKIKSLAYGSAVPMLTKTALSTLLIRLPSLQEQTQILQKFQIVYDKLFKSEIVYNNRLLEIIKTILEYADLLFLKYRDSEIKIKDYFKLVRGKTPSTKNPEYYENGTIKWINSGVLTNLYFLTEYTSPSKLVTEKAVKECGLAYAQIN</sequence>
<dbReference type="EMBL" id="CAJVQC010104936">
    <property type="protein sequence ID" value="CAG8832856.1"/>
    <property type="molecule type" value="Genomic_DNA"/>
</dbReference>
<dbReference type="Proteomes" id="UP000789920">
    <property type="component" value="Unassembled WGS sequence"/>
</dbReference>
<evidence type="ECO:0000313" key="2">
    <source>
        <dbReference type="Proteomes" id="UP000789920"/>
    </source>
</evidence>